<keyword evidence="3" id="KW-1185">Reference proteome</keyword>
<dbReference type="InterPro" id="IPR037053">
    <property type="entry name" value="Phage_tail_collar_dom_sf"/>
</dbReference>
<dbReference type="Pfam" id="PF07484">
    <property type="entry name" value="Collar"/>
    <property type="match status" value="1"/>
</dbReference>
<dbReference type="RefSeq" id="WP_148577594.1">
    <property type="nucleotide sequence ID" value="NZ_JAVEUW010000070.1"/>
</dbReference>
<organism evidence="2 3">
    <name type="scientific">Zoogloea oleivorans</name>
    <dbReference type="NCBI Taxonomy" id="1552750"/>
    <lineage>
        <taxon>Bacteria</taxon>
        <taxon>Pseudomonadati</taxon>
        <taxon>Pseudomonadota</taxon>
        <taxon>Betaproteobacteria</taxon>
        <taxon>Rhodocyclales</taxon>
        <taxon>Zoogloeaceae</taxon>
        <taxon>Zoogloea</taxon>
    </lineage>
</organism>
<dbReference type="SUPFAM" id="SSF88874">
    <property type="entry name" value="Receptor-binding domain of short tail fibre protein gp12"/>
    <property type="match status" value="1"/>
</dbReference>
<dbReference type="InterPro" id="IPR011083">
    <property type="entry name" value="Phage_tail_collar_dom"/>
</dbReference>
<feature type="domain" description="Phage tail collar" evidence="1">
    <location>
        <begin position="7"/>
        <end position="63"/>
    </location>
</feature>
<gene>
    <name evidence="2" type="ORF">ETQ85_03170</name>
</gene>
<evidence type="ECO:0000313" key="2">
    <source>
        <dbReference type="EMBL" id="TYC61671.1"/>
    </source>
</evidence>
<dbReference type="AlphaFoldDB" id="A0A6C2D6K0"/>
<protein>
    <submittedName>
        <fullName evidence="2">Phage tail protein</fullName>
    </submittedName>
</protein>
<dbReference type="EMBL" id="SDKK01000002">
    <property type="protein sequence ID" value="TYC61671.1"/>
    <property type="molecule type" value="Genomic_DNA"/>
</dbReference>
<proteinExistence type="predicted"/>
<evidence type="ECO:0000259" key="1">
    <source>
        <dbReference type="Pfam" id="PF07484"/>
    </source>
</evidence>
<dbReference type="OrthoDB" id="8613813at2"/>
<comment type="caution">
    <text evidence="2">The sequence shown here is derived from an EMBL/GenBank/DDBJ whole genome shotgun (WGS) entry which is preliminary data.</text>
</comment>
<dbReference type="Gene3D" id="3.90.1340.10">
    <property type="entry name" value="Phage tail collar domain"/>
    <property type="match status" value="1"/>
</dbReference>
<reference evidence="2 3" key="1">
    <citation type="submission" date="2019-01" db="EMBL/GenBank/DDBJ databases">
        <title>Zoogloea oleivorans genome sequencing and assembly.</title>
        <authorList>
            <person name="Tancsics A."/>
            <person name="Farkas M."/>
            <person name="Kriszt B."/>
            <person name="Maroti G."/>
            <person name="Horvath B."/>
        </authorList>
    </citation>
    <scope>NUCLEOTIDE SEQUENCE [LARGE SCALE GENOMIC DNA]</scope>
    <source>
        <strain evidence="2 3">Buc</strain>
    </source>
</reference>
<dbReference type="Proteomes" id="UP000389128">
    <property type="component" value="Unassembled WGS sequence"/>
</dbReference>
<sequence length="173" mass="17577">MADPFLGEIRVFTGNFAPSGWALCQGQLMPIAENDALFSLIGTTYGGDGQNTFALPNLAGSIPIHQGAGPGLTPRSMGEAGGSEHVTLNTQQLPIHTHTAICANAGADRASPVGSFWATDPGGNSGGYSTTAGSQMAGTAIGPSGGGQPHDNLQPFLVINYIIALEGIFPPQS</sequence>
<accession>A0A6C2D6K0</accession>
<evidence type="ECO:0000313" key="3">
    <source>
        <dbReference type="Proteomes" id="UP000389128"/>
    </source>
</evidence>
<name>A0A6C2D6K0_9RHOO</name>